<evidence type="ECO:0000256" key="7">
    <source>
        <dbReference type="ARBA" id="ARBA00022801"/>
    </source>
</evidence>
<evidence type="ECO:0000256" key="8">
    <source>
        <dbReference type="ARBA" id="ARBA00022842"/>
    </source>
</evidence>
<evidence type="ECO:0000256" key="4">
    <source>
        <dbReference type="ARBA" id="ARBA00022705"/>
    </source>
</evidence>
<dbReference type="AlphaFoldDB" id="A0A6N3GCL4"/>
<accession>A0A6N3GCL4</accession>
<comment type="catalytic activity">
    <reaction evidence="10">
        <text>8-oxo-dGTP + H2O = 8-oxo-dGMP + diphosphate + H(+)</text>
        <dbReference type="Rhea" id="RHEA:31575"/>
        <dbReference type="ChEBI" id="CHEBI:15377"/>
        <dbReference type="ChEBI" id="CHEBI:15378"/>
        <dbReference type="ChEBI" id="CHEBI:33019"/>
        <dbReference type="ChEBI" id="CHEBI:63224"/>
        <dbReference type="ChEBI" id="CHEBI:77896"/>
        <dbReference type="EC" id="3.6.1.55"/>
    </reaction>
</comment>
<dbReference type="Gene3D" id="3.90.79.10">
    <property type="entry name" value="Nucleoside Triphosphate Pyrophosphohydrolase"/>
    <property type="match status" value="1"/>
</dbReference>
<comment type="similarity">
    <text evidence="2">Belongs to the Nudix hydrolase family.</text>
</comment>
<evidence type="ECO:0000256" key="10">
    <source>
        <dbReference type="ARBA" id="ARBA00035861"/>
    </source>
</evidence>
<evidence type="ECO:0000256" key="2">
    <source>
        <dbReference type="ARBA" id="ARBA00005582"/>
    </source>
</evidence>
<keyword evidence="5" id="KW-0479">Metal-binding</keyword>
<feature type="domain" description="Nudix hydrolase" evidence="12">
    <location>
        <begin position="3"/>
        <end position="128"/>
    </location>
</feature>
<keyword evidence="8" id="KW-0460">Magnesium</keyword>
<keyword evidence="7 13" id="KW-0378">Hydrolase</keyword>
<reference evidence="13" key="1">
    <citation type="submission" date="2019-11" db="EMBL/GenBank/DDBJ databases">
        <authorList>
            <person name="Feng L."/>
        </authorList>
    </citation>
    <scope>NUCLEOTIDE SEQUENCE</scope>
    <source>
        <strain evidence="13">CParaputrificumLFYP93</strain>
    </source>
</reference>
<dbReference type="InterPro" id="IPR047127">
    <property type="entry name" value="MutT-like"/>
</dbReference>
<evidence type="ECO:0000259" key="12">
    <source>
        <dbReference type="PROSITE" id="PS51462"/>
    </source>
</evidence>
<dbReference type="InterPro" id="IPR015797">
    <property type="entry name" value="NUDIX_hydrolase-like_dom_sf"/>
</dbReference>
<dbReference type="RefSeq" id="WP_156562806.1">
    <property type="nucleotide sequence ID" value="NZ_CACRTV010000079.1"/>
</dbReference>
<dbReference type="EMBL" id="CACRTV010000079">
    <property type="protein sequence ID" value="VYU62085.1"/>
    <property type="molecule type" value="Genomic_DNA"/>
</dbReference>
<sequence length="135" mass="15362">MKKTVKVVGAIIENSNSEILCALRSPKMSMPNLWEFPGGKIEKGESIGQAIEREIREELSCKVKYIEDFNDNTHEYDNVIVNLITVKCKLIEGTPTASEHSRLIWLKRENLDSLKWAPADVPAVEELKKSHKLQE</sequence>
<comment type="cofactor">
    <cofactor evidence="1">
        <name>Mg(2+)</name>
        <dbReference type="ChEBI" id="CHEBI:18420"/>
    </cofactor>
</comment>
<dbReference type="SUPFAM" id="SSF55811">
    <property type="entry name" value="Nudix"/>
    <property type="match status" value="1"/>
</dbReference>
<dbReference type="InterPro" id="IPR000086">
    <property type="entry name" value="NUDIX_hydrolase_dom"/>
</dbReference>
<keyword evidence="9" id="KW-0234">DNA repair</keyword>
<dbReference type="GO" id="GO:0006260">
    <property type="term" value="P:DNA replication"/>
    <property type="evidence" value="ECO:0007669"/>
    <property type="project" value="UniProtKB-KW"/>
</dbReference>
<evidence type="ECO:0000256" key="1">
    <source>
        <dbReference type="ARBA" id="ARBA00001946"/>
    </source>
</evidence>
<dbReference type="GO" id="GO:0006281">
    <property type="term" value="P:DNA repair"/>
    <property type="evidence" value="ECO:0007669"/>
    <property type="project" value="UniProtKB-KW"/>
</dbReference>
<dbReference type="EC" id="3.6.1.55" evidence="11"/>
<dbReference type="PROSITE" id="PS51462">
    <property type="entry name" value="NUDIX"/>
    <property type="match status" value="1"/>
</dbReference>
<dbReference type="GO" id="GO:0044716">
    <property type="term" value="F:8-oxo-GDP phosphatase activity"/>
    <property type="evidence" value="ECO:0007669"/>
    <property type="project" value="TreeGrafter"/>
</dbReference>
<proteinExistence type="inferred from homology"/>
<evidence type="ECO:0000256" key="5">
    <source>
        <dbReference type="ARBA" id="ARBA00022723"/>
    </source>
</evidence>
<gene>
    <name evidence="13" type="primary">nudG</name>
    <name evidence="13" type="ORF">CPLFYP93_03009</name>
</gene>
<dbReference type="Pfam" id="PF00293">
    <property type="entry name" value="NUDIX"/>
    <property type="match status" value="1"/>
</dbReference>
<keyword evidence="4" id="KW-0235">DNA replication</keyword>
<keyword evidence="3" id="KW-0515">Mutator protein</keyword>
<keyword evidence="6" id="KW-0227">DNA damage</keyword>
<evidence type="ECO:0000313" key="13">
    <source>
        <dbReference type="EMBL" id="VYU62085.1"/>
    </source>
</evidence>
<dbReference type="PRINTS" id="PR00502">
    <property type="entry name" value="NUDIXFAMILY"/>
</dbReference>
<dbReference type="InterPro" id="IPR020476">
    <property type="entry name" value="Nudix_hydrolase"/>
</dbReference>
<dbReference type="PANTHER" id="PTHR47707">
    <property type="entry name" value="8-OXO-DGTP DIPHOSPHATASE"/>
    <property type="match status" value="1"/>
</dbReference>
<dbReference type="PANTHER" id="PTHR47707:SF1">
    <property type="entry name" value="NUDIX HYDROLASE FAMILY PROTEIN"/>
    <property type="match status" value="1"/>
</dbReference>
<evidence type="ECO:0000256" key="3">
    <source>
        <dbReference type="ARBA" id="ARBA00022457"/>
    </source>
</evidence>
<name>A0A6N3GCL4_9CLOT</name>
<dbReference type="GO" id="GO:0046872">
    <property type="term" value="F:metal ion binding"/>
    <property type="evidence" value="ECO:0007669"/>
    <property type="project" value="UniProtKB-KW"/>
</dbReference>
<evidence type="ECO:0000256" key="11">
    <source>
        <dbReference type="ARBA" id="ARBA00038905"/>
    </source>
</evidence>
<dbReference type="GO" id="GO:0035539">
    <property type="term" value="F:8-oxo-7,8-dihydrodeoxyguanosine triphosphate pyrophosphatase activity"/>
    <property type="evidence" value="ECO:0007669"/>
    <property type="project" value="UniProtKB-EC"/>
</dbReference>
<protein>
    <recommendedName>
        <fullName evidence="11">8-oxo-dGTP diphosphatase</fullName>
        <ecNumber evidence="11">3.6.1.55</ecNumber>
    </recommendedName>
</protein>
<dbReference type="CDD" id="cd03425">
    <property type="entry name" value="NUDIX_MutT_NudA_like"/>
    <property type="match status" value="1"/>
</dbReference>
<evidence type="ECO:0000256" key="6">
    <source>
        <dbReference type="ARBA" id="ARBA00022763"/>
    </source>
</evidence>
<organism evidence="13">
    <name type="scientific">Clostridium paraputrificum</name>
    <dbReference type="NCBI Taxonomy" id="29363"/>
    <lineage>
        <taxon>Bacteria</taxon>
        <taxon>Bacillati</taxon>
        <taxon>Bacillota</taxon>
        <taxon>Clostridia</taxon>
        <taxon>Eubacteriales</taxon>
        <taxon>Clostridiaceae</taxon>
        <taxon>Clostridium</taxon>
    </lineage>
</organism>
<dbReference type="GO" id="GO:0008413">
    <property type="term" value="F:8-oxo-7,8-dihydroguanosine triphosphate pyrophosphatase activity"/>
    <property type="evidence" value="ECO:0007669"/>
    <property type="project" value="TreeGrafter"/>
</dbReference>
<evidence type="ECO:0000256" key="9">
    <source>
        <dbReference type="ARBA" id="ARBA00023204"/>
    </source>
</evidence>
<dbReference type="GO" id="GO:0044715">
    <property type="term" value="F:8-oxo-dGDP phosphatase activity"/>
    <property type="evidence" value="ECO:0007669"/>
    <property type="project" value="TreeGrafter"/>
</dbReference>